<dbReference type="InterPro" id="IPR002913">
    <property type="entry name" value="START_lipid-bd_dom"/>
</dbReference>
<reference evidence="5" key="3">
    <citation type="submission" date="2020-10" db="UniProtKB">
        <authorList>
            <consortium name="WormBaseParasite"/>
        </authorList>
    </citation>
    <scope>IDENTIFICATION</scope>
</reference>
<sequence length="511" mass="57477">MLFFRPNFFRRSIFPSPQVPLKRWHPDVGKIKFCTRMIHRALLARLFTLRESAGALFRRFGGIYRAGCFGFHQDFAASRGQRILLATCLISFVQDSISEDEMMITVETFDVTKYNELSKFAQKSQQKEEGNSPQVAQQPIERAYSSLESPLTFYVRDLRQLLRERQHEFFRNLFDPQKDEPVSSSDGAETPLAPASSPRGVVLMDLSSRLSADGTGFVDSAWECMIDRPDLRMWRRPSCKTSNNSSKTAIGLYEYRVCGSFSDISARCFLEVQLNLAYRRHWDKSVVVLESRKSANAAGSEVIRWVARFPFPLARREYIYARRWWLTTAGIGGQAFALIVSRVGNTRFRDSTASTAMVSQDNSEEAQSGGGLVLVRSYESNMLIRSHGSIDEPGLDYFLIYFDDPQLVCSTEAASRLSLTVIPRLLDKLHDAALNISTKGLPDTVPPVVLPSRKLIQSEDATFVTSKSSITRNPFTSETTATPVDNTSCGITTSTTTTPLTPESAEFFFHS</sequence>
<evidence type="ECO:0000313" key="4">
    <source>
        <dbReference type="Proteomes" id="UP000492820"/>
    </source>
</evidence>
<evidence type="ECO:0000259" key="2">
    <source>
        <dbReference type="PROSITE" id="PS50848"/>
    </source>
</evidence>
<dbReference type="GO" id="GO:0005737">
    <property type="term" value="C:cytoplasm"/>
    <property type="evidence" value="ECO:0007669"/>
    <property type="project" value="UniProtKB-ARBA"/>
</dbReference>
<dbReference type="Gene3D" id="3.30.530.20">
    <property type="match status" value="1"/>
</dbReference>
<dbReference type="Proteomes" id="UP000492820">
    <property type="component" value="Unassembled WGS sequence"/>
</dbReference>
<accession>A0A068WI27</accession>
<reference evidence="3" key="2">
    <citation type="submission" date="2014-06" db="EMBL/GenBank/DDBJ databases">
        <authorList>
            <person name="Aslett M."/>
        </authorList>
    </citation>
    <scope>NUCLEOTIDE SEQUENCE</scope>
</reference>
<gene>
    <name evidence="5" type="primary">EGR_00858</name>
    <name evidence="3" type="ORF">EgrG_001005900</name>
</gene>
<protein>
    <submittedName>
        <fullName evidence="3 5">Star lipid transfer protein 7</fullName>
    </submittedName>
</protein>
<proteinExistence type="predicted"/>
<feature type="domain" description="START" evidence="2">
    <location>
        <begin position="234"/>
        <end position="385"/>
    </location>
</feature>
<evidence type="ECO:0000313" key="3">
    <source>
        <dbReference type="EMBL" id="CDS17315.1"/>
    </source>
</evidence>
<dbReference type="InterPro" id="IPR023393">
    <property type="entry name" value="START-like_dom_sf"/>
</dbReference>
<dbReference type="InterPro" id="IPR051213">
    <property type="entry name" value="START_lipid_transfer"/>
</dbReference>
<dbReference type="OrthoDB" id="1295045at2759"/>
<feature type="compositionally biased region" description="Polar residues" evidence="1">
    <location>
        <begin position="474"/>
        <end position="491"/>
    </location>
</feature>
<organism evidence="3">
    <name type="scientific">Echinococcus granulosus</name>
    <name type="common">Hydatid tapeworm</name>
    <dbReference type="NCBI Taxonomy" id="6210"/>
    <lineage>
        <taxon>Eukaryota</taxon>
        <taxon>Metazoa</taxon>
        <taxon>Spiralia</taxon>
        <taxon>Lophotrochozoa</taxon>
        <taxon>Platyhelminthes</taxon>
        <taxon>Cestoda</taxon>
        <taxon>Eucestoda</taxon>
        <taxon>Cyclophyllidea</taxon>
        <taxon>Taeniidae</taxon>
        <taxon>Echinococcus</taxon>
        <taxon>Echinococcus granulosus group</taxon>
    </lineage>
</organism>
<dbReference type="EMBL" id="LK028577">
    <property type="protein sequence ID" value="CDS17315.1"/>
    <property type="molecule type" value="Genomic_DNA"/>
</dbReference>
<reference evidence="3 4" key="1">
    <citation type="journal article" date="2013" name="Nature">
        <title>The genomes of four tapeworm species reveal adaptations to parasitism.</title>
        <authorList>
            <person name="Tsai I.J."/>
            <person name="Zarowiecki M."/>
            <person name="Holroyd N."/>
            <person name="Garciarrubio A."/>
            <person name="Sanchez-Flores A."/>
            <person name="Brooks K.L."/>
            <person name="Tracey A."/>
            <person name="Bobes R.J."/>
            <person name="Fragoso G."/>
            <person name="Sciutto E."/>
            <person name="Aslett M."/>
            <person name="Beasley H."/>
            <person name="Bennett H.M."/>
            <person name="Cai J."/>
            <person name="Camicia F."/>
            <person name="Clark R."/>
            <person name="Cucher M."/>
            <person name="De Silva N."/>
            <person name="Day T.A."/>
            <person name="Deplazes P."/>
            <person name="Estrada K."/>
            <person name="Fernandez C."/>
            <person name="Holland P.W."/>
            <person name="Hou J."/>
            <person name="Hu S."/>
            <person name="Huckvale T."/>
            <person name="Hung S.S."/>
            <person name="Kamenetzky L."/>
            <person name="Keane J.A."/>
            <person name="Kiss F."/>
            <person name="Koziol U."/>
            <person name="Lambert O."/>
            <person name="Liu K."/>
            <person name="Luo X."/>
            <person name="Luo Y."/>
            <person name="Macchiaroli N."/>
            <person name="Nichol S."/>
            <person name="Paps J."/>
            <person name="Parkinson J."/>
            <person name="Pouchkina-Stantcheva N."/>
            <person name="Riddiford N."/>
            <person name="Rosenzvit M."/>
            <person name="Salinas G."/>
            <person name="Wasmuth J.D."/>
            <person name="Zamanian M."/>
            <person name="Zheng Y."/>
            <person name="Cai X."/>
            <person name="Soberon X."/>
            <person name="Olson P.D."/>
            <person name="Laclette J.P."/>
            <person name="Brehm K."/>
            <person name="Berriman M."/>
            <person name="Garciarrubio A."/>
            <person name="Bobes R.J."/>
            <person name="Fragoso G."/>
            <person name="Sanchez-Flores A."/>
            <person name="Estrada K."/>
            <person name="Cevallos M.A."/>
            <person name="Morett E."/>
            <person name="Gonzalez V."/>
            <person name="Portillo T."/>
            <person name="Ochoa-Leyva A."/>
            <person name="Jose M.V."/>
            <person name="Sciutto E."/>
            <person name="Landa A."/>
            <person name="Jimenez L."/>
            <person name="Valdes V."/>
            <person name="Carrero J.C."/>
            <person name="Larralde C."/>
            <person name="Morales-Montor J."/>
            <person name="Limon-Lason J."/>
            <person name="Soberon X."/>
            <person name="Laclette J.P."/>
        </authorList>
    </citation>
    <scope>NUCLEOTIDE SEQUENCE [LARGE SCALE GENOMIC DNA]</scope>
</reference>
<feature type="region of interest" description="Disordered" evidence="1">
    <location>
        <begin position="474"/>
        <end position="496"/>
    </location>
</feature>
<evidence type="ECO:0000313" key="5">
    <source>
        <dbReference type="WBParaSite" id="EgrG_001005900"/>
    </source>
</evidence>
<dbReference type="PANTHER" id="PTHR19308:SF8">
    <property type="entry name" value="STAR-RELATED LIPID TRANSFER PROTEIN 7, MITOCHONDRIAL"/>
    <property type="match status" value="1"/>
</dbReference>
<dbReference type="PANTHER" id="PTHR19308">
    <property type="entry name" value="PHOSPHATIDYLCHOLINE TRANSFER PROTEIN"/>
    <property type="match status" value="1"/>
</dbReference>
<dbReference type="WBParaSite" id="EgrG_001005900">
    <property type="protein sequence ID" value="EgrG_001005900"/>
    <property type="gene ID" value="EgrG_001005900"/>
</dbReference>
<dbReference type="SUPFAM" id="SSF55961">
    <property type="entry name" value="Bet v1-like"/>
    <property type="match status" value="1"/>
</dbReference>
<dbReference type="AlphaFoldDB" id="A0A068WI27"/>
<dbReference type="GO" id="GO:0008289">
    <property type="term" value="F:lipid binding"/>
    <property type="evidence" value="ECO:0007669"/>
    <property type="project" value="InterPro"/>
</dbReference>
<dbReference type="PROSITE" id="PS50848">
    <property type="entry name" value="START"/>
    <property type="match status" value="1"/>
</dbReference>
<feature type="region of interest" description="Disordered" evidence="1">
    <location>
        <begin position="176"/>
        <end position="196"/>
    </location>
</feature>
<name>A0A068WI27_ECHGR</name>
<evidence type="ECO:0000256" key="1">
    <source>
        <dbReference type="SAM" id="MobiDB-lite"/>
    </source>
</evidence>